<keyword evidence="9" id="KW-0998">Cell outer membrane</keyword>
<keyword evidence="6" id="KW-0406">Ion transport</keyword>
<evidence type="ECO:0000259" key="11">
    <source>
        <dbReference type="Pfam" id="PF13609"/>
    </source>
</evidence>
<keyword evidence="5 10" id="KW-0732">Signal</keyword>
<dbReference type="Gene3D" id="2.40.160.10">
    <property type="entry name" value="Porin"/>
    <property type="match status" value="1"/>
</dbReference>
<dbReference type="PRINTS" id="PR00184">
    <property type="entry name" value="NEISSPPORIN"/>
</dbReference>
<comment type="caution">
    <text evidence="12">The sequence shown here is derived from an EMBL/GenBank/DDBJ whole genome shotgun (WGS) entry which is preliminary data.</text>
</comment>
<comment type="subcellular location">
    <subcellularLocation>
        <location evidence="1">Cell outer membrane</location>
        <topology evidence="1">Multi-pass membrane protein</topology>
    </subcellularLocation>
</comment>
<gene>
    <name evidence="12" type="ORF">CVP04_08475</name>
</gene>
<dbReference type="EMBL" id="PHGZ01000019">
    <property type="protein sequence ID" value="PJG82568.1"/>
    <property type="molecule type" value="Genomic_DNA"/>
</dbReference>
<feature type="domain" description="Porin" evidence="11">
    <location>
        <begin position="7"/>
        <end position="325"/>
    </location>
</feature>
<dbReference type="GO" id="GO:0046930">
    <property type="term" value="C:pore complex"/>
    <property type="evidence" value="ECO:0007669"/>
    <property type="project" value="UniProtKB-KW"/>
</dbReference>
<dbReference type="PANTHER" id="PTHR34501">
    <property type="entry name" value="PROTEIN YDDL-RELATED"/>
    <property type="match status" value="1"/>
</dbReference>
<dbReference type="InterPro" id="IPR033900">
    <property type="entry name" value="Gram_neg_porin_domain"/>
</dbReference>
<evidence type="ECO:0000313" key="12">
    <source>
        <dbReference type="EMBL" id="PJG82568.1"/>
    </source>
</evidence>
<keyword evidence="2" id="KW-0813">Transport</keyword>
<feature type="chain" id="PRO_5014870254" evidence="10">
    <location>
        <begin position="21"/>
        <end position="346"/>
    </location>
</feature>
<keyword evidence="7" id="KW-0626">Porin</keyword>
<protein>
    <submittedName>
        <fullName evidence="12">Porin</fullName>
    </submittedName>
</protein>
<dbReference type="CDD" id="cd00342">
    <property type="entry name" value="gram_neg_porins"/>
    <property type="match status" value="1"/>
</dbReference>
<dbReference type="RefSeq" id="WP_100297079.1">
    <property type="nucleotide sequence ID" value="NZ_PHGZ01000019.1"/>
</dbReference>
<evidence type="ECO:0000256" key="4">
    <source>
        <dbReference type="ARBA" id="ARBA00022692"/>
    </source>
</evidence>
<dbReference type="GO" id="GO:0009279">
    <property type="term" value="C:cell outer membrane"/>
    <property type="evidence" value="ECO:0007669"/>
    <property type="project" value="UniProtKB-SubCell"/>
</dbReference>
<evidence type="ECO:0000256" key="6">
    <source>
        <dbReference type="ARBA" id="ARBA00023065"/>
    </source>
</evidence>
<dbReference type="Proteomes" id="UP000230282">
    <property type="component" value="Unassembled WGS sequence"/>
</dbReference>
<dbReference type="Pfam" id="PF13609">
    <property type="entry name" value="Porin_4"/>
    <property type="match status" value="1"/>
</dbReference>
<name>A0A2M8RUJ7_9PAST</name>
<keyword evidence="4" id="KW-0812">Transmembrane</keyword>
<dbReference type="GO" id="GO:0006811">
    <property type="term" value="P:monoatomic ion transport"/>
    <property type="evidence" value="ECO:0007669"/>
    <property type="project" value="UniProtKB-KW"/>
</dbReference>
<dbReference type="GO" id="GO:0015288">
    <property type="term" value="F:porin activity"/>
    <property type="evidence" value="ECO:0007669"/>
    <property type="project" value="UniProtKB-KW"/>
</dbReference>
<evidence type="ECO:0000256" key="8">
    <source>
        <dbReference type="ARBA" id="ARBA00023136"/>
    </source>
</evidence>
<dbReference type="InterPro" id="IPR002299">
    <property type="entry name" value="Porin_Neis"/>
</dbReference>
<evidence type="ECO:0000313" key="13">
    <source>
        <dbReference type="Proteomes" id="UP000230282"/>
    </source>
</evidence>
<keyword evidence="3" id="KW-1134">Transmembrane beta strand</keyword>
<dbReference type="PANTHER" id="PTHR34501:SF2">
    <property type="entry name" value="OUTER MEMBRANE PORIN F-RELATED"/>
    <property type="match status" value="1"/>
</dbReference>
<organism evidence="12 13">
    <name type="scientific">Caviibacterium pharyngocola</name>
    <dbReference type="NCBI Taxonomy" id="28159"/>
    <lineage>
        <taxon>Bacteria</taxon>
        <taxon>Pseudomonadati</taxon>
        <taxon>Pseudomonadota</taxon>
        <taxon>Gammaproteobacteria</taxon>
        <taxon>Pasteurellales</taxon>
        <taxon>Pasteurellaceae</taxon>
        <taxon>Caviibacterium</taxon>
    </lineage>
</organism>
<accession>A0A2M8RUJ7</accession>
<evidence type="ECO:0000256" key="5">
    <source>
        <dbReference type="ARBA" id="ARBA00022729"/>
    </source>
</evidence>
<evidence type="ECO:0000256" key="10">
    <source>
        <dbReference type="SAM" id="SignalP"/>
    </source>
</evidence>
<sequence length="346" mass="37947">MKKTLVALAVAAVAASAANAEVIYNQDGTKLEVTGSVRLALGKFGNDQRGDLRNDGSRLWVKAQHDLQNGLKALGGLELRFDEGVDDKTKNSFGNPRARQLFAGFAHDDVGTVTFGRQETTLDTVQLSDFAYVWGGNNNLTDYANKSIKFKSAKWNGFSFGADYLFGDSNKNVDTKKGGEKYGYGASVFYSTDLAQDLALNLAAGYGVNRYDDVKTTSTTEKDTSWRTSAQIVYGPAALGVEYGQTVTKVGGEKTETGRNLLVGAQYQVIEPASIYLQWQRNQAKDETVVADNKTTENVYIVGADYKFSKNVITFVEYARASEKTNTYPVEKSKENRYAAGLRVFF</sequence>
<evidence type="ECO:0000256" key="1">
    <source>
        <dbReference type="ARBA" id="ARBA00004571"/>
    </source>
</evidence>
<dbReference type="AlphaFoldDB" id="A0A2M8RUJ7"/>
<evidence type="ECO:0000256" key="3">
    <source>
        <dbReference type="ARBA" id="ARBA00022452"/>
    </source>
</evidence>
<evidence type="ECO:0000256" key="7">
    <source>
        <dbReference type="ARBA" id="ARBA00023114"/>
    </source>
</evidence>
<evidence type="ECO:0000256" key="9">
    <source>
        <dbReference type="ARBA" id="ARBA00023237"/>
    </source>
</evidence>
<feature type="signal peptide" evidence="10">
    <location>
        <begin position="1"/>
        <end position="20"/>
    </location>
</feature>
<evidence type="ECO:0000256" key="2">
    <source>
        <dbReference type="ARBA" id="ARBA00022448"/>
    </source>
</evidence>
<keyword evidence="13" id="KW-1185">Reference proteome</keyword>
<dbReference type="SUPFAM" id="SSF56935">
    <property type="entry name" value="Porins"/>
    <property type="match status" value="1"/>
</dbReference>
<reference evidence="12 13" key="1">
    <citation type="submission" date="2017-11" db="EMBL/GenBank/DDBJ databases">
        <title>Reclassification of Bisgaard taxon 5 as Caviibacterium pharyngocola gen. nov., sp. nov.</title>
        <authorList>
            <person name="Christensen H."/>
        </authorList>
    </citation>
    <scope>NUCLEOTIDE SEQUENCE [LARGE SCALE GENOMIC DNA]</scope>
    <source>
        <strain evidence="12 13">7_3</strain>
    </source>
</reference>
<keyword evidence="8" id="KW-0472">Membrane</keyword>
<proteinExistence type="predicted"/>
<dbReference type="InterPro" id="IPR050298">
    <property type="entry name" value="Gram-neg_bact_OMP"/>
</dbReference>
<dbReference type="OrthoDB" id="784582at2"/>
<dbReference type="InterPro" id="IPR023614">
    <property type="entry name" value="Porin_dom_sf"/>
</dbReference>